<dbReference type="InterPro" id="IPR052772">
    <property type="entry name" value="Endo/PolyKinase_Domain-Protein"/>
</dbReference>
<keyword evidence="5" id="KW-1185">Reference proteome</keyword>
<evidence type="ECO:0008006" key="6">
    <source>
        <dbReference type="Google" id="ProtNLM"/>
    </source>
</evidence>
<dbReference type="PANTHER" id="PTHR46535">
    <property type="entry name" value="NEDD4-BINDING PROTEIN 2"/>
    <property type="match status" value="1"/>
</dbReference>
<feature type="domain" description="Smr" evidence="2">
    <location>
        <begin position="437"/>
        <end position="523"/>
    </location>
</feature>
<dbReference type="InterPro" id="IPR002625">
    <property type="entry name" value="Smr_dom"/>
</dbReference>
<feature type="domain" description="CUE" evidence="3">
    <location>
        <begin position="132"/>
        <end position="175"/>
    </location>
</feature>
<dbReference type="Pfam" id="PF02845">
    <property type="entry name" value="CUE"/>
    <property type="match status" value="1"/>
</dbReference>
<dbReference type="EMBL" id="JAQIZZ010000008">
    <property type="protein sequence ID" value="KAJ5525579.1"/>
    <property type="molecule type" value="Genomic_DNA"/>
</dbReference>
<dbReference type="GO" id="GO:0043130">
    <property type="term" value="F:ubiquitin binding"/>
    <property type="evidence" value="ECO:0007669"/>
    <property type="project" value="InterPro"/>
</dbReference>
<proteinExistence type="predicted"/>
<dbReference type="AlphaFoldDB" id="A0AAD6CLB3"/>
<evidence type="ECO:0000313" key="4">
    <source>
        <dbReference type="EMBL" id="KAJ5525579.1"/>
    </source>
</evidence>
<dbReference type="InterPro" id="IPR009060">
    <property type="entry name" value="UBA-like_sf"/>
</dbReference>
<accession>A0AAD6CLB3</accession>
<dbReference type="SUPFAM" id="SSF46934">
    <property type="entry name" value="UBA-like"/>
    <property type="match status" value="1"/>
</dbReference>
<feature type="compositionally biased region" description="Basic residues" evidence="1">
    <location>
        <begin position="208"/>
        <end position="220"/>
    </location>
</feature>
<feature type="region of interest" description="Disordered" evidence="1">
    <location>
        <begin position="198"/>
        <end position="230"/>
    </location>
</feature>
<evidence type="ECO:0000259" key="2">
    <source>
        <dbReference type="PROSITE" id="PS50828"/>
    </source>
</evidence>
<dbReference type="GO" id="GO:0004519">
    <property type="term" value="F:endonuclease activity"/>
    <property type="evidence" value="ECO:0007669"/>
    <property type="project" value="TreeGrafter"/>
</dbReference>
<reference evidence="4 5" key="1">
    <citation type="journal article" date="2023" name="IMA Fungus">
        <title>Comparative genomic study of the Penicillium genus elucidates a diverse pangenome and 15 lateral gene transfer events.</title>
        <authorList>
            <person name="Petersen C."/>
            <person name="Sorensen T."/>
            <person name="Nielsen M.R."/>
            <person name="Sondergaard T.E."/>
            <person name="Sorensen J.L."/>
            <person name="Fitzpatrick D.A."/>
            <person name="Frisvad J.C."/>
            <person name="Nielsen K.L."/>
        </authorList>
    </citation>
    <scope>NUCLEOTIDE SEQUENCE [LARGE SCALE GENOMIC DNA]</scope>
    <source>
        <strain evidence="4 5">IBT 35679</strain>
    </source>
</reference>
<dbReference type="SMART" id="SM00463">
    <property type="entry name" value="SMR"/>
    <property type="match status" value="1"/>
</dbReference>
<dbReference type="InterPro" id="IPR058864">
    <property type="entry name" value="UBA_10"/>
</dbReference>
<sequence>MGDSSEDIWADLETSYCPPVDSALFAAIASEYDLTVSEDVKQLKQSLDAIKELAIEQEDLPFDPSGTANDHGLEAFDMSGMRSEIGTSIHGYESLCTATDVTSISEDSRDKSASRAVYTIAADGSLELTGATLDDKTNALMEMFPTMTRLNVAQALKTSSEDVDRAMDVLLNLSFFDETQGAEDDDMIFIPKGIDGFNADSGDAGRQPGRKKKRNKKQKTHLPEERSYSEPPIANKWQAGMADIEFICSRAPDFPREKVNSAYHANGMSLPATIRAVALAEAPKDPSEIDDDPVMLAQVTELSHDYPTIPRATLIGLLRVTCNLISATNELVAVMVQQPQTSAHDIIKLSAAPLDLTQDDEVEDGPARAAAEVHFAAGSSAYQQASQAARRAKSNPLFAGATAVYRERGQEQRALAMNHLATASDRLVDRQSTSCDLDLHGINVTNAVRITRERVEAWWSNLGDIKHVRGGGKHVHGGYKIVTGVGNHSHDGTSRLGPAVSKMLMREGWRVEVDRGCLVVTGKARS</sequence>
<dbReference type="Pfam" id="PF26286">
    <property type="entry name" value="UBA_10"/>
    <property type="match status" value="1"/>
</dbReference>
<dbReference type="GO" id="GO:0005634">
    <property type="term" value="C:nucleus"/>
    <property type="evidence" value="ECO:0007669"/>
    <property type="project" value="TreeGrafter"/>
</dbReference>
<dbReference type="CDD" id="cd14279">
    <property type="entry name" value="CUE"/>
    <property type="match status" value="1"/>
</dbReference>
<dbReference type="PROSITE" id="PS51140">
    <property type="entry name" value="CUE"/>
    <property type="match status" value="1"/>
</dbReference>
<dbReference type="Proteomes" id="UP001220324">
    <property type="component" value="Unassembled WGS sequence"/>
</dbReference>
<gene>
    <name evidence="4" type="ORF">N7494_012229</name>
</gene>
<dbReference type="InterPro" id="IPR003892">
    <property type="entry name" value="CUE"/>
</dbReference>
<comment type="caution">
    <text evidence="4">The sequence shown here is derived from an EMBL/GenBank/DDBJ whole genome shotgun (WGS) entry which is preliminary data.</text>
</comment>
<dbReference type="SUPFAM" id="SSF160443">
    <property type="entry name" value="SMR domain-like"/>
    <property type="match status" value="1"/>
</dbReference>
<evidence type="ECO:0000259" key="3">
    <source>
        <dbReference type="PROSITE" id="PS51140"/>
    </source>
</evidence>
<organism evidence="4 5">
    <name type="scientific">Penicillium frequentans</name>
    <dbReference type="NCBI Taxonomy" id="3151616"/>
    <lineage>
        <taxon>Eukaryota</taxon>
        <taxon>Fungi</taxon>
        <taxon>Dikarya</taxon>
        <taxon>Ascomycota</taxon>
        <taxon>Pezizomycotina</taxon>
        <taxon>Eurotiomycetes</taxon>
        <taxon>Eurotiomycetidae</taxon>
        <taxon>Eurotiales</taxon>
        <taxon>Aspergillaceae</taxon>
        <taxon>Penicillium</taxon>
    </lineage>
</organism>
<evidence type="ECO:0000256" key="1">
    <source>
        <dbReference type="SAM" id="MobiDB-lite"/>
    </source>
</evidence>
<evidence type="ECO:0000313" key="5">
    <source>
        <dbReference type="Proteomes" id="UP001220324"/>
    </source>
</evidence>
<protein>
    <recommendedName>
        <fullName evidence="6">Smr domain-containing protein</fullName>
    </recommendedName>
</protein>
<dbReference type="PANTHER" id="PTHR46535:SF1">
    <property type="entry name" value="NEDD4-BINDING PROTEIN 2"/>
    <property type="match status" value="1"/>
</dbReference>
<dbReference type="PROSITE" id="PS50828">
    <property type="entry name" value="SMR"/>
    <property type="match status" value="1"/>
</dbReference>
<dbReference type="InterPro" id="IPR036063">
    <property type="entry name" value="Smr_dom_sf"/>
</dbReference>
<dbReference type="Gene3D" id="3.30.1370.110">
    <property type="match status" value="1"/>
</dbReference>
<name>A0AAD6CLB3_9EURO</name>